<dbReference type="PROSITE" id="PS00036">
    <property type="entry name" value="BZIP_BASIC"/>
    <property type="match status" value="1"/>
</dbReference>
<evidence type="ECO:0000256" key="6">
    <source>
        <dbReference type="ARBA" id="ARBA00023242"/>
    </source>
</evidence>
<dbReference type="Gene3D" id="1.20.5.170">
    <property type="match status" value="1"/>
</dbReference>
<dbReference type="EMBL" id="CAJFCJ010000008">
    <property type="protein sequence ID" value="CAD5118267.1"/>
    <property type="molecule type" value="Genomic_DNA"/>
</dbReference>
<gene>
    <name evidence="9" type="ORF">DGYR_LOCUS6669</name>
</gene>
<dbReference type="OrthoDB" id="5847285at2759"/>
<accession>A0A7I8VUL5</accession>
<feature type="domain" description="BZIP" evidence="8">
    <location>
        <begin position="179"/>
        <end position="242"/>
    </location>
</feature>
<evidence type="ECO:0000259" key="8">
    <source>
        <dbReference type="PROSITE" id="PS50217"/>
    </source>
</evidence>
<sequence>MSLPELIDDWTLFGEFSSLSNPVDIEPDQFTNATTTTLQCLLKCQDGHILNGSYNSDEVVQAVSPVEGLSPLGTPPTSPSQAFPLNDGNELSDLLSGTDFDIDVDVTERAGCSTDDYIDTMLDFELEMESTLQITKEDASIIQDAFELRKVCEALDEAPESPKSVRSHPYKVPSYEKHLDKKLRKKQQNKDAAIRYRLKKKAQKQVQGGELEELMDINKNLKSECKEKMREIEYLKELLQDVCKAKGIEPPNQCITL</sequence>
<dbReference type="AlphaFoldDB" id="A0A7I8VUL5"/>
<proteinExistence type="inferred from homology"/>
<dbReference type="InterPro" id="IPR004827">
    <property type="entry name" value="bZIP"/>
</dbReference>
<evidence type="ECO:0000256" key="1">
    <source>
        <dbReference type="ARBA" id="ARBA00004123"/>
    </source>
</evidence>
<evidence type="ECO:0000256" key="3">
    <source>
        <dbReference type="ARBA" id="ARBA00023015"/>
    </source>
</evidence>
<evidence type="ECO:0000256" key="5">
    <source>
        <dbReference type="ARBA" id="ARBA00023163"/>
    </source>
</evidence>
<dbReference type="SMART" id="SM00338">
    <property type="entry name" value="BRLZ"/>
    <property type="match status" value="1"/>
</dbReference>
<comment type="similarity">
    <text evidence="2">Belongs to the bZIP family.</text>
</comment>
<dbReference type="GO" id="GO:0000977">
    <property type="term" value="F:RNA polymerase II transcription regulatory region sequence-specific DNA binding"/>
    <property type="evidence" value="ECO:0007669"/>
    <property type="project" value="TreeGrafter"/>
</dbReference>
<dbReference type="PANTHER" id="PTHR13044:SF14">
    <property type="entry name" value="CRYPTOCEPHAL, ISOFORM A"/>
    <property type="match status" value="1"/>
</dbReference>
<dbReference type="CDD" id="cd14692">
    <property type="entry name" value="bZIP_ATF4"/>
    <property type="match status" value="1"/>
</dbReference>
<comment type="subcellular location">
    <subcellularLocation>
        <location evidence="1">Nucleus</location>
    </subcellularLocation>
</comment>
<evidence type="ECO:0000256" key="7">
    <source>
        <dbReference type="SAM" id="Coils"/>
    </source>
</evidence>
<keyword evidence="3" id="KW-0805">Transcription regulation</keyword>
<evidence type="ECO:0000256" key="2">
    <source>
        <dbReference type="ARBA" id="ARBA00007163"/>
    </source>
</evidence>
<name>A0A7I8VUL5_9ANNE</name>
<organism evidence="9 10">
    <name type="scientific">Dimorphilus gyrociliatus</name>
    <dbReference type="NCBI Taxonomy" id="2664684"/>
    <lineage>
        <taxon>Eukaryota</taxon>
        <taxon>Metazoa</taxon>
        <taxon>Spiralia</taxon>
        <taxon>Lophotrochozoa</taxon>
        <taxon>Annelida</taxon>
        <taxon>Polychaeta</taxon>
        <taxon>Polychaeta incertae sedis</taxon>
        <taxon>Dinophilidae</taxon>
        <taxon>Dimorphilus</taxon>
    </lineage>
</organism>
<keyword evidence="4" id="KW-0238">DNA-binding</keyword>
<dbReference type="SUPFAM" id="SSF57959">
    <property type="entry name" value="Leucine zipper domain"/>
    <property type="match status" value="1"/>
</dbReference>
<feature type="coiled-coil region" evidence="7">
    <location>
        <begin position="211"/>
        <end position="238"/>
    </location>
</feature>
<protein>
    <recommendedName>
        <fullName evidence="8">BZIP domain-containing protein</fullName>
    </recommendedName>
</protein>
<evidence type="ECO:0000313" key="9">
    <source>
        <dbReference type="EMBL" id="CAD5118267.1"/>
    </source>
</evidence>
<dbReference type="PROSITE" id="PS50217">
    <property type="entry name" value="BZIP"/>
    <property type="match status" value="1"/>
</dbReference>
<dbReference type="Proteomes" id="UP000549394">
    <property type="component" value="Unassembled WGS sequence"/>
</dbReference>
<reference evidence="9 10" key="1">
    <citation type="submission" date="2020-08" db="EMBL/GenBank/DDBJ databases">
        <authorList>
            <person name="Hejnol A."/>
        </authorList>
    </citation>
    <scope>NUCLEOTIDE SEQUENCE [LARGE SCALE GENOMIC DNA]</scope>
</reference>
<evidence type="ECO:0000256" key="4">
    <source>
        <dbReference type="ARBA" id="ARBA00023125"/>
    </source>
</evidence>
<dbReference type="PANTHER" id="PTHR13044">
    <property type="entry name" value="ACTIVATING TRANSCRIPTION FACTOR ATF 4/5"/>
    <property type="match status" value="1"/>
</dbReference>
<dbReference type="GO" id="GO:0005634">
    <property type="term" value="C:nucleus"/>
    <property type="evidence" value="ECO:0007669"/>
    <property type="project" value="UniProtKB-SubCell"/>
</dbReference>
<comment type="caution">
    <text evidence="9">The sequence shown here is derived from an EMBL/GenBank/DDBJ whole genome shotgun (WGS) entry which is preliminary data.</text>
</comment>
<dbReference type="InterPro" id="IPR046347">
    <property type="entry name" value="bZIP_sf"/>
</dbReference>
<evidence type="ECO:0000313" key="10">
    <source>
        <dbReference type="Proteomes" id="UP000549394"/>
    </source>
</evidence>
<keyword evidence="7" id="KW-0175">Coiled coil</keyword>
<keyword evidence="6" id="KW-0539">Nucleus</keyword>
<dbReference type="GO" id="GO:0001228">
    <property type="term" value="F:DNA-binding transcription activator activity, RNA polymerase II-specific"/>
    <property type="evidence" value="ECO:0007669"/>
    <property type="project" value="TreeGrafter"/>
</dbReference>
<keyword evidence="5" id="KW-0804">Transcription</keyword>
<keyword evidence="10" id="KW-1185">Reference proteome</keyword>